<evidence type="ECO:0000313" key="2">
    <source>
        <dbReference type="EMBL" id="SNQ49370.1"/>
    </source>
</evidence>
<keyword evidence="1" id="KW-0812">Transmembrane</keyword>
<keyword evidence="1" id="KW-1133">Transmembrane helix</keyword>
<dbReference type="Proteomes" id="UP000234331">
    <property type="component" value="Unassembled WGS sequence"/>
</dbReference>
<dbReference type="AlphaFoldDB" id="A0A2I2KUN2"/>
<dbReference type="EMBL" id="FZMO01000249">
    <property type="protein sequence ID" value="SNQ49370.1"/>
    <property type="molecule type" value="Genomic_DNA"/>
</dbReference>
<organism evidence="2 3">
    <name type="scientific">Frankia canadensis</name>
    <dbReference type="NCBI Taxonomy" id="1836972"/>
    <lineage>
        <taxon>Bacteria</taxon>
        <taxon>Bacillati</taxon>
        <taxon>Actinomycetota</taxon>
        <taxon>Actinomycetes</taxon>
        <taxon>Frankiales</taxon>
        <taxon>Frankiaceae</taxon>
        <taxon>Frankia</taxon>
    </lineage>
</organism>
<name>A0A2I2KUN2_9ACTN</name>
<sequence>MSVPNMFYPSFMVCLVVSLLDVGVWLVGL</sequence>
<feature type="transmembrane region" description="Helical" evidence="1">
    <location>
        <begin position="6"/>
        <end position="27"/>
    </location>
</feature>
<proteinExistence type="predicted"/>
<protein>
    <submittedName>
        <fullName evidence="2">Uncharacterized protein</fullName>
    </submittedName>
</protein>
<keyword evidence="3" id="KW-1185">Reference proteome</keyword>
<reference evidence="2 3" key="1">
    <citation type="submission" date="2017-06" db="EMBL/GenBank/DDBJ databases">
        <authorList>
            <person name="Kim H.J."/>
            <person name="Triplett B.A."/>
        </authorList>
    </citation>
    <scope>NUCLEOTIDE SEQUENCE [LARGE SCALE GENOMIC DNA]</scope>
    <source>
        <strain evidence="2">FRACA_ARgP5</strain>
    </source>
</reference>
<accession>A0A2I2KUN2</accession>
<evidence type="ECO:0000313" key="3">
    <source>
        <dbReference type="Proteomes" id="UP000234331"/>
    </source>
</evidence>
<gene>
    <name evidence="2" type="ORF">FRACA_3220005</name>
</gene>
<evidence type="ECO:0000256" key="1">
    <source>
        <dbReference type="SAM" id="Phobius"/>
    </source>
</evidence>
<keyword evidence="1" id="KW-0472">Membrane</keyword>